<protein>
    <submittedName>
        <fullName evidence="2">Uncharacterized protein</fullName>
    </submittedName>
</protein>
<accession>A0AA36JGH9</accession>
<comment type="caution">
    <text evidence="2">The sequence shown here is derived from an EMBL/GenBank/DDBJ whole genome shotgun (WGS) entry which is preliminary data.</text>
</comment>
<dbReference type="EMBL" id="CAUJNA010003562">
    <property type="protein sequence ID" value="CAJ1404955.1"/>
    <property type="molecule type" value="Genomic_DNA"/>
</dbReference>
<evidence type="ECO:0000313" key="2">
    <source>
        <dbReference type="EMBL" id="CAJ1404955.1"/>
    </source>
</evidence>
<name>A0AA36JGH9_9DINO</name>
<feature type="region of interest" description="Disordered" evidence="1">
    <location>
        <begin position="1"/>
        <end position="38"/>
    </location>
</feature>
<sequence>AARPQHESESAPAGILQLSRQRREPPESHESHGADSAYNEAAKIREACQADTLDKNENVTVPIIRDCVEELQKYAEKTREGLATSIEAEKEFVKHYAKAAKEIAKIGDVVAWMCSRILSYASAKLCISLGKCLGHSAEG</sequence>
<organism evidence="2 3">
    <name type="scientific">Effrenium voratum</name>
    <dbReference type="NCBI Taxonomy" id="2562239"/>
    <lineage>
        <taxon>Eukaryota</taxon>
        <taxon>Sar</taxon>
        <taxon>Alveolata</taxon>
        <taxon>Dinophyceae</taxon>
        <taxon>Suessiales</taxon>
        <taxon>Symbiodiniaceae</taxon>
        <taxon>Effrenium</taxon>
    </lineage>
</organism>
<feature type="non-terminal residue" evidence="2">
    <location>
        <position position="139"/>
    </location>
</feature>
<dbReference type="AlphaFoldDB" id="A0AA36JGH9"/>
<evidence type="ECO:0000256" key="1">
    <source>
        <dbReference type="SAM" id="MobiDB-lite"/>
    </source>
</evidence>
<dbReference type="Proteomes" id="UP001178507">
    <property type="component" value="Unassembled WGS sequence"/>
</dbReference>
<gene>
    <name evidence="2" type="ORF">EVOR1521_LOCUS27310</name>
</gene>
<reference evidence="2" key="1">
    <citation type="submission" date="2023-08" db="EMBL/GenBank/DDBJ databases">
        <authorList>
            <person name="Chen Y."/>
            <person name="Shah S."/>
            <person name="Dougan E. K."/>
            <person name="Thang M."/>
            <person name="Chan C."/>
        </authorList>
    </citation>
    <scope>NUCLEOTIDE SEQUENCE</scope>
</reference>
<keyword evidence="3" id="KW-1185">Reference proteome</keyword>
<proteinExistence type="predicted"/>
<feature type="compositionally biased region" description="Basic and acidic residues" evidence="1">
    <location>
        <begin position="21"/>
        <end position="33"/>
    </location>
</feature>
<evidence type="ECO:0000313" key="3">
    <source>
        <dbReference type="Proteomes" id="UP001178507"/>
    </source>
</evidence>